<dbReference type="RefSeq" id="WP_323273460.1">
    <property type="nucleotide sequence ID" value="NZ_JAYGHT010000020.1"/>
</dbReference>
<comment type="caution">
    <text evidence="1">The sequence shown here is derived from an EMBL/GenBank/DDBJ whole genome shotgun (WGS) entry which is preliminary data.</text>
</comment>
<keyword evidence="2" id="KW-1185">Reference proteome</keyword>
<protein>
    <submittedName>
        <fullName evidence="1">Phytanoyl-CoA dioxygenase family protein</fullName>
    </submittedName>
</protein>
<keyword evidence="1" id="KW-0223">Dioxygenase</keyword>
<sequence length="265" mass="31168">MNSETLKEQWTEKGYFVVPKLLNFDRVQELRLIGDRILNQWIQESSNPSEAANLTNMAFLTEPRYFKQHPQQLTQLLNLISDENILDIIETICDFTLLFHNTQYFFNPANKTRNGDWHRDQQFCAANEKIEQLRMQNTVGIHLHIAFLPDNNLEYIPGSPTRWDSPEEIEIRKGLNGKPKNSTLSHATRIHLDVGDAVFFNAWGIHRGNYIADIPRRTFDIIYGTIPDWYTPPPTCFLQENILTPLTPRKQLFFQRFIDTYKNQW</sequence>
<reference evidence="1 2" key="1">
    <citation type="submission" date="2023-12" db="EMBL/GenBank/DDBJ databases">
        <title>Baltic Sea Cyanobacteria.</title>
        <authorList>
            <person name="Delbaje E."/>
            <person name="Fewer D.P."/>
            <person name="Shishido T.K."/>
        </authorList>
    </citation>
    <scope>NUCLEOTIDE SEQUENCE [LARGE SCALE GENOMIC DNA]</scope>
    <source>
        <strain evidence="1 2">CCNP 1315</strain>
    </source>
</reference>
<dbReference type="EMBL" id="JAYGHT010000020">
    <property type="protein sequence ID" value="MEA5519049.1"/>
    <property type="molecule type" value="Genomic_DNA"/>
</dbReference>
<proteinExistence type="predicted"/>
<name>A0ABU5TW61_9CYAN</name>
<keyword evidence="1" id="KW-0560">Oxidoreductase</keyword>
<dbReference type="Gene3D" id="2.60.120.620">
    <property type="entry name" value="q2cbj1_9rhob like domain"/>
    <property type="match status" value="1"/>
</dbReference>
<dbReference type="SUPFAM" id="SSF51197">
    <property type="entry name" value="Clavaminate synthase-like"/>
    <property type="match status" value="1"/>
</dbReference>
<accession>A0ABU5TW61</accession>
<evidence type="ECO:0000313" key="2">
    <source>
        <dbReference type="Proteomes" id="UP001301728"/>
    </source>
</evidence>
<organism evidence="1 2">
    <name type="scientific">Limnoraphis robusta CCNP1315</name>
    <dbReference type="NCBI Taxonomy" id="3110306"/>
    <lineage>
        <taxon>Bacteria</taxon>
        <taxon>Bacillati</taxon>
        <taxon>Cyanobacteriota</taxon>
        <taxon>Cyanophyceae</taxon>
        <taxon>Oscillatoriophycideae</taxon>
        <taxon>Oscillatoriales</taxon>
        <taxon>Sirenicapillariaceae</taxon>
        <taxon>Limnoraphis</taxon>
    </lineage>
</organism>
<dbReference type="Proteomes" id="UP001301728">
    <property type="component" value="Unassembled WGS sequence"/>
</dbReference>
<dbReference type="GO" id="GO:0051213">
    <property type="term" value="F:dioxygenase activity"/>
    <property type="evidence" value="ECO:0007669"/>
    <property type="project" value="UniProtKB-KW"/>
</dbReference>
<dbReference type="Pfam" id="PF05721">
    <property type="entry name" value="PhyH"/>
    <property type="match status" value="1"/>
</dbReference>
<dbReference type="PANTHER" id="PTHR40470:SF1">
    <property type="entry name" value="PHYTANOYL-COA DIOXYGENASE FAMILY PROTEIN (AFU_ORTHOLOGUE AFUA_2G15850)"/>
    <property type="match status" value="1"/>
</dbReference>
<evidence type="ECO:0000313" key="1">
    <source>
        <dbReference type="EMBL" id="MEA5519049.1"/>
    </source>
</evidence>
<gene>
    <name evidence="1" type="ORF">VB854_08810</name>
</gene>
<dbReference type="InterPro" id="IPR008775">
    <property type="entry name" value="Phytyl_CoA_dOase-like"/>
</dbReference>
<dbReference type="PANTHER" id="PTHR40470">
    <property type="entry name" value="PHYTANOYL-COA DIOXYGENASE FAMILY PROTEIN (AFU_ORTHOLOGUE AFUA_2G15850)"/>
    <property type="match status" value="1"/>
</dbReference>